<reference evidence="5 6" key="1">
    <citation type="submission" date="2016-07" db="EMBL/GenBank/DDBJ databases">
        <title>Draft Genome Sequence of Methylophaga muralis Bur 1.</title>
        <authorList>
            <person name="Vasilenko O.V."/>
            <person name="Doronina N.V."/>
            <person name="Shmareva M.N."/>
            <person name="Tarlachkov S.V."/>
            <person name="Mustakhimov I."/>
            <person name="Trotsenko Y.A."/>
        </authorList>
    </citation>
    <scope>NUCLEOTIDE SEQUENCE [LARGE SCALE GENOMIC DNA]</scope>
    <source>
        <strain evidence="5 6">Bur 1</strain>
    </source>
</reference>
<comment type="similarity">
    <text evidence="4">Belongs to the UbiC family.</text>
</comment>
<dbReference type="GO" id="GO:0005829">
    <property type="term" value="C:cytosol"/>
    <property type="evidence" value="ECO:0007669"/>
    <property type="project" value="TreeGrafter"/>
</dbReference>
<comment type="caution">
    <text evidence="5">The sequence shown here is derived from an EMBL/GenBank/DDBJ whole genome shotgun (WGS) entry which is preliminary data.</text>
</comment>
<dbReference type="PANTHER" id="PTHR38683:SF1">
    <property type="entry name" value="CHORISMATE PYRUVATE-LYASE"/>
    <property type="match status" value="1"/>
</dbReference>
<dbReference type="RefSeq" id="WP_069295044.1">
    <property type="nucleotide sequence ID" value="NZ_MCRI01000002.1"/>
</dbReference>
<evidence type="ECO:0000256" key="2">
    <source>
        <dbReference type="ARBA" id="ARBA00022688"/>
    </source>
</evidence>
<comment type="subcellular location">
    <subcellularLocation>
        <location evidence="4">Cytoplasm</location>
    </subcellularLocation>
</comment>
<proteinExistence type="inferred from homology"/>
<keyword evidence="6" id="KW-1185">Reference proteome</keyword>
<name>A0A1E3GV96_9GAMM</name>
<dbReference type="AlphaFoldDB" id="A0A1E3GV96"/>
<dbReference type="GO" id="GO:0006744">
    <property type="term" value="P:ubiquinone biosynthetic process"/>
    <property type="evidence" value="ECO:0007669"/>
    <property type="project" value="UniProtKB-UniRule"/>
</dbReference>
<dbReference type="Pfam" id="PF04345">
    <property type="entry name" value="Chor_lyase"/>
    <property type="match status" value="1"/>
</dbReference>
<gene>
    <name evidence="4 5" type="primary">ubiC</name>
    <name evidence="5" type="ORF">A9E74_00476</name>
</gene>
<comment type="caution">
    <text evidence="4">Lacks conserved residue(s) required for the propagation of feature annotation.</text>
</comment>
<evidence type="ECO:0000313" key="5">
    <source>
        <dbReference type="EMBL" id="ODN67970.1"/>
    </source>
</evidence>
<dbReference type="Gene3D" id="3.40.1410.10">
    <property type="entry name" value="Chorismate lyase-like"/>
    <property type="match status" value="1"/>
</dbReference>
<evidence type="ECO:0000313" key="6">
    <source>
        <dbReference type="Proteomes" id="UP000094379"/>
    </source>
</evidence>
<evidence type="ECO:0000256" key="4">
    <source>
        <dbReference type="HAMAP-Rule" id="MF_01632"/>
    </source>
</evidence>
<keyword evidence="2 4" id="KW-0831">Ubiquinone biosynthesis</keyword>
<dbReference type="GO" id="GO:0042866">
    <property type="term" value="P:pyruvate biosynthetic process"/>
    <property type="evidence" value="ECO:0007669"/>
    <property type="project" value="UniProtKB-UniRule"/>
</dbReference>
<keyword evidence="1 4" id="KW-0963">Cytoplasm</keyword>
<comment type="catalytic activity">
    <reaction evidence="4">
        <text>chorismate = 4-hydroxybenzoate + pyruvate</text>
        <dbReference type="Rhea" id="RHEA:16505"/>
        <dbReference type="ChEBI" id="CHEBI:15361"/>
        <dbReference type="ChEBI" id="CHEBI:17879"/>
        <dbReference type="ChEBI" id="CHEBI:29748"/>
        <dbReference type="EC" id="4.1.3.40"/>
    </reaction>
</comment>
<sequence length="184" mass="21077">MMKSQAHWHPATTAKLPNELAGWLTDKGSLTLRLQQTSQQQFSVDLQQSGWQKPLSEEALKLEQPLHEHAYCREVILRDGDDARVFARTIVPRVSYQALQAHLHIHHLGNRSLGEILFTDPAIQRGPLEVTSLRAGHSLFELAKHHGIEMDDKAIMWARRSCFYFAENSLLVCEMFLPNQDWSI</sequence>
<dbReference type="InterPro" id="IPR028978">
    <property type="entry name" value="Chorismate_lyase_/UTRA_dom_sf"/>
</dbReference>
<dbReference type="STRING" id="291169.A9E74_00476"/>
<evidence type="ECO:0000256" key="3">
    <source>
        <dbReference type="ARBA" id="ARBA00023239"/>
    </source>
</evidence>
<evidence type="ECO:0000256" key="1">
    <source>
        <dbReference type="ARBA" id="ARBA00022490"/>
    </source>
</evidence>
<organism evidence="5 6">
    <name type="scientific">Methylophaga muralis</name>
    <dbReference type="NCBI Taxonomy" id="291169"/>
    <lineage>
        <taxon>Bacteria</taxon>
        <taxon>Pseudomonadati</taxon>
        <taxon>Pseudomonadota</taxon>
        <taxon>Gammaproteobacteria</taxon>
        <taxon>Thiotrichales</taxon>
        <taxon>Piscirickettsiaceae</taxon>
        <taxon>Methylophaga</taxon>
    </lineage>
</organism>
<comment type="function">
    <text evidence="4">Removes the pyruvyl group from chorismate, with concomitant aromatization of the ring, to provide 4-hydroxybenzoate (4HB) for the ubiquinone pathway.</text>
</comment>
<dbReference type="EMBL" id="MCRI01000002">
    <property type="protein sequence ID" value="ODN67970.1"/>
    <property type="molecule type" value="Genomic_DNA"/>
</dbReference>
<dbReference type="GO" id="GO:0008813">
    <property type="term" value="F:chorismate lyase activity"/>
    <property type="evidence" value="ECO:0007669"/>
    <property type="project" value="UniProtKB-UniRule"/>
</dbReference>
<dbReference type="PATRIC" id="fig|291169.3.peg.483"/>
<feature type="binding site" evidence="4">
    <location>
        <position position="113"/>
    </location>
    <ligand>
        <name>substrate</name>
    </ligand>
</feature>
<dbReference type="Proteomes" id="UP000094379">
    <property type="component" value="Unassembled WGS sequence"/>
</dbReference>
<keyword evidence="4 5" id="KW-0670">Pyruvate</keyword>
<keyword evidence="3 4" id="KW-0456">Lyase</keyword>
<dbReference type="InterPro" id="IPR007440">
    <property type="entry name" value="Chorismate--pyruvate_lyase"/>
</dbReference>
<feature type="binding site" evidence="4">
    <location>
        <position position="73"/>
    </location>
    <ligand>
        <name>substrate</name>
    </ligand>
</feature>
<dbReference type="SUPFAM" id="SSF64288">
    <property type="entry name" value="Chorismate lyase-like"/>
    <property type="match status" value="1"/>
</dbReference>
<dbReference type="EC" id="4.1.3.40" evidence="4"/>
<dbReference type="HAMAP" id="MF_01632">
    <property type="entry name" value="UbiC"/>
    <property type="match status" value="1"/>
</dbReference>
<dbReference type="UniPathway" id="UPA00232"/>
<feature type="binding site" evidence="4">
    <location>
        <position position="174"/>
    </location>
    <ligand>
        <name>substrate</name>
    </ligand>
</feature>
<accession>A0A1E3GV96</accession>
<comment type="pathway">
    <text evidence="4">Cofactor biosynthesis; ubiquinone biosynthesis.</text>
</comment>
<dbReference type="PANTHER" id="PTHR38683">
    <property type="entry name" value="CHORISMATE PYRUVATE-LYASE"/>
    <property type="match status" value="1"/>
</dbReference>
<protein>
    <recommendedName>
        <fullName evidence="4">Probable chorismate pyruvate-lyase</fullName>
        <shortName evidence="4">CL</shortName>
        <shortName evidence="4">CPL</shortName>
        <ecNumber evidence="4">4.1.3.40</ecNumber>
    </recommendedName>
</protein>